<gene>
    <name evidence="2" type="ORF">RE431_06920</name>
</gene>
<organism evidence="2 3">
    <name type="scientific">Christiangramia sediminicola</name>
    <dbReference type="NCBI Taxonomy" id="3073267"/>
    <lineage>
        <taxon>Bacteria</taxon>
        <taxon>Pseudomonadati</taxon>
        <taxon>Bacteroidota</taxon>
        <taxon>Flavobacteriia</taxon>
        <taxon>Flavobacteriales</taxon>
        <taxon>Flavobacteriaceae</taxon>
        <taxon>Christiangramia</taxon>
    </lineage>
</organism>
<keyword evidence="1" id="KW-0472">Membrane</keyword>
<keyword evidence="1" id="KW-0812">Transmembrane</keyword>
<evidence type="ECO:0008006" key="4">
    <source>
        <dbReference type="Google" id="ProtNLM"/>
    </source>
</evidence>
<name>A0ABU1EQC6_9FLAO</name>
<sequence length="167" mass="18949">MESSNCPACRQESTTVLDYCSNCNFPYKGTENERSAHIGRFISEKNILSDSETSIKKSRNILLIIAALNFVMFFIAIFSSEYLLVDAIVNLVIAVIFAMFAFFIKKSPVIFTVIPLLFIVMLYLIDATYDPSSIARGMIFKMFILGSLGYGAYKCYQAEKFKKKYNL</sequence>
<keyword evidence="1" id="KW-1133">Transmembrane helix</keyword>
<feature type="transmembrane region" description="Helical" evidence="1">
    <location>
        <begin position="109"/>
        <end position="125"/>
    </location>
</feature>
<keyword evidence="3" id="KW-1185">Reference proteome</keyword>
<proteinExistence type="predicted"/>
<feature type="transmembrane region" description="Helical" evidence="1">
    <location>
        <begin position="137"/>
        <end position="156"/>
    </location>
</feature>
<feature type="transmembrane region" description="Helical" evidence="1">
    <location>
        <begin position="61"/>
        <end position="78"/>
    </location>
</feature>
<comment type="caution">
    <text evidence="2">The sequence shown here is derived from an EMBL/GenBank/DDBJ whole genome shotgun (WGS) entry which is preliminary data.</text>
</comment>
<reference evidence="3" key="1">
    <citation type="submission" date="2023-07" db="EMBL/GenBank/DDBJ databases">
        <title>Christiangramia sp. SM2212., a novel bacterium of the family Flavobacteriaceae isolated from the sea sediment.</title>
        <authorList>
            <person name="Wang J."/>
            <person name="Zhang X."/>
        </authorList>
    </citation>
    <scope>NUCLEOTIDE SEQUENCE [LARGE SCALE GENOMIC DNA]</scope>
    <source>
        <strain evidence="3">SM2212</strain>
    </source>
</reference>
<accession>A0ABU1EQC6</accession>
<evidence type="ECO:0000256" key="1">
    <source>
        <dbReference type="SAM" id="Phobius"/>
    </source>
</evidence>
<dbReference type="Proteomes" id="UP001257234">
    <property type="component" value="Unassembled WGS sequence"/>
</dbReference>
<dbReference type="EMBL" id="JAVJIU010000002">
    <property type="protein sequence ID" value="MDR5590363.1"/>
    <property type="molecule type" value="Genomic_DNA"/>
</dbReference>
<protein>
    <recommendedName>
        <fullName evidence="4">Zinc ribbon domain-containing protein</fullName>
    </recommendedName>
</protein>
<evidence type="ECO:0000313" key="3">
    <source>
        <dbReference type="Proteomes" id="UP001257234"/>
    </source>
</evidence>
<feature type="transmembrane region" description="Helical" evidence="1">
    <location>
        <begin position="84"/>
        <end position="104"/>
    </location>
</feature>
<dbReference type="RefSeq" id="WP_309561234.1">
    <property type="nucleotide sequence ID" value="NZ_JAVJIU010000002.1"/>
</dbReference>
<evidence type="ECO:0000313" key="2">
    <source>
        <dbReference type="EMBL" id="MDR5590363.1"/>
    </source>
</evidence>